<name>A0A372ZHY3_9ACTN</name>
<gene>
    <name evidence="1" type="ORF">DR950_39440</name>
</gene>
<accession>A0A372ZHY3</accession>
<comment type="caution">
    <text evidence="1">The sequence shown here is derived from an EMBL/GenBank/DDBJ whole genome shotgun (WGS) entry which is preliminary data.</text>
</comment>
<keyword evidence="2" id="KW-1185">Reference proteome</keyword>
<sequence>MFSSYEIKFPTDLDGYEFEVECKGRLFGVGVRVGDAVYDLTVYDEERLAQDAKAAVEAGRIMTAVNLLVIPSVTREVIAEAVARLARTGFGGLAPRQ</sequence>
<dbReference type="Proteomes" id="UP000263377">
    <property type="component" value="Unassembled WGS sequence"/>
</dbReference>
<evidence type="ECO:0000313" key="2">
    <source>
        <dbReference type="Proteomes" id="UP000263377"/>
    </source>
</evidence>
<proteinExistence type="predicted"/>
<dbReference type="AlphaFoldDB" id="A0A372ZHY3"/>
<reference evidence="1 2" key="1">
    <citation type="submission" date="2018-08" db="EMBL/GenBank/DDBJ databases">
        <title>Diversity &amp; Physiological Properties of Lignin-Decomposing Actinobacteria from Soil.</title>
        <authorList>
            <person name="Roh S.G."/>
            <person name="Kim S.B."/>
        </authorList>
    </citation>
    <scope>NUCLEOTIDE SEQUENCE [LARGE SCALE GENOMIC DNA]</scope>
    <source>
        <strain evidence="1 2">MMS17-GH009</strain>
    </source>
</reference>
<organism evidence="1 2">
    <name type="scientific">Kitasatospora xanthocidica</name>
    <dbReference type="NCBI Taxonomy" id="83382"/>
    <lineage>
        <taxon>Bacteria</taxon>
        <taxon>Bacillati</taxon>
        <taxon>Actinomycetota</taxon>
        <taxon>Actinomycetes</taxon>
        <taxon>Kitasatosporales</taxon>
        <taxon>Streptomycetaceae</taxon>
        <taxon>Kitasatospora</taxon>
    </lineage>
</organism>
<dbReference type="EMBL" id="QVIG01000003">
    <property type="protein sequence ID" value="RGD55448.1"/>
    <property type="molecule type" value="Genomic_DNA"/>
</dbReference>
<evidence type="ECO:0000313" key="1">
    <source>
        <dbReference type="EMBL" id="RGD55448.1"/>
    </source>
</evidence>
<protein>
    <submittedName>
        <fullName evidence="1">Uncharacterized protein</fullName>
    </submittedName>
</protein>
<dbReference type="RefSeq" id="WP_117492808.1">
    <property type="nucleotide sequence ID" value="NZ_QVIG01000003.1"/>
</dbReference>